<feature type="transmembrane region" description="Helical" evidence="7">
    <location>
        <begin position="196"/>
        <end position="215"/>
    </location>
</feature>
<dbReference type="InterPro" id="IPR020846">
    <property type="entry name" value="MFS_dom"/>
</dbReference>
<evidence type="ECO:0000256" key="3">
    <source>
        <dbReference type="ARBA" id="ARBA00022692"/>
    </source>
</evidence>
<dbReference type="Gene3D" id="1.20.1250.20">
    <property type="entry name" value="MFS general substrate transporter like domains"/>
    <property type="match status" value="2"/>
</dbReference>
<feature type="transmembrane region" description="Helical" evidence="7">
    <location>
        <begin position="374"/>
        <end position="398"/>
    </location>
</feature>
<dbReference type="InterPro" id="IPR036259">
    <property type="entry name" value="MFS_trans_sf"/>
</dbReference>
<dbReference type="PANTHER" id="PTHR23505:SF9">
    <property type="entry name" value="PROTEIN, PUTATIVE-RELATED"/>
    <property type="match status" value="1"/>
</dbReference>
<dbReference type="PROSITE" id="PS50850">
    <property type="entry name" value="MFS"/>
    <property type="match status" value="1"/>
</dbReference>
<reference evidence="9 10" key="1">
    <citation type="submission" date="2023-10" db="EMBL/GenBank/DDBJ databases">
        <title>Comparative genomics analysis reveals potential genetic determinants of host preference in Cryptosporidium xiaoi.</title>
        <authorList>
            <person name="Xiao L."/>
            <person name="Li J."/>
        </authorList>
    </citation>
    <scope>NUCLEOTIDE SEQUENCE [LARGE SCALE GENOMIC DNA]</scope>
    <source>
        <strain evidence="9 10">52996</strain>
    </source>
</reference>
<feature type="transmembrane region" description="Helical" evidence="7">
    <location>
        <begin position="59"/>
        <end position="81"/>
    </location>
</feature>
<evidence type="ECO:0000256" key="1">
    <source>
        <dbReference type="ARBA" id="ARBA00004141"/>
    </source>
</evidence>
<feature type="transmembrane region" description="Helical" evidence="7">
    <location>
        <begin position="473"/>
        <end position="498"/>
    </location>
</feature>
<gene>
    <name evidence="9" type="ORF">RS030_111692</name>
</gene>
<protein>
    <submittedName>
        <fullName evidence="9">Transporter</fullName>
    </submittedName>
</protein>
<name>A0AAV9Y2D8_9CRYT</name>
<dbReference type="GO" id="GO:0022857">
    <property type="term" value="F:transmembrane transporter activity"/>
    <property type="evidence" value="ECO:0007669"/>
    <property type="project" value="InterPro"/>
</dbReference>
<evidence type="ECO:0000256" key="6">
    <source>
        <dbReference type="ARBA" id="ARBA00024338"/>
    </source>
</evidence>
<keyword evidence="4 7" id="KW-1133">Transmembrane helix</keyword>
<comment type="caution">
    <text evidence="9">The sequence shown here is derived from an EMBL/GenBank/DDBJ whole genome shotgun (WGS) entry which is preliminary data.</text>
</comment>
<evidence type="ECO:0000313" key="9">
    <source>
        <dbReference type="EMBL" id="KAK6591143.1"/>
    </source>
</evidence>
<keyword evidence="10" id="KW-1185">Reference proteome</keyword>
<dbReference type="Pfam" id="PF07690">
    <property type="entry name" value="MFS_1"/>
    <property type="match status" value="1"/>
</dbReference>
<evidence type="ECO:0000313" key="10">
    <source>
        <dbReference type="Proteomes" id="UP001311799"/>
    </source>
</evidence>
<dbReference type="AlphaFoldDB" id="A0AAV9Y2D8"/>
<feature type="transmembrane region" description="Helical" evidence="7">
    <location>
        <begin position="339"/>
        <end position="362"/>
    </location>
</feature>
<comment type="similarity">
    <text evidence="6">Belongs to the major facilitator superfamily. Spinster (TC 2.A.1.49) family.</text>
</comment>
<comment type="subcellular location">
    <subcellularLocation>
        <location evidence="1">Membrane</location>
        <topology evidence="1">Multi-pass membrane protein</topology>
    </subcellularLocation>
</comment>
<dbReference type="GO" id="GO:0016020">
    <property type="term" value="C:membrane"/>
    <property type="evidence" value="ECO:0007669"/>
    <property type="project" value="UniProtKB-SubCell"/>
</dbReference>
<dbReference type="Proteomes" id="UP001311799">
    <property type="component" value="Unassembled WGS sequence"/>
</dbReference>
<feature type="transmembrane region" description="Helical" evidence="7">
    <location>
        <begin position="101"/>
        <end position="121"/>
    </location>
</feature>
<evidence type="ECO:0000256" key="7">
    <source>
        <dbReference type="SAM" id="Phobius"/>
    </source>
</evidence>
<feature type="transmembrane region" description="Helical" evidence="7">
    <location>
        <begin position="128"/>
        <end position="145"/>
    </location>
</feature>
<organism evidence="9 10">
    <name type="scientific">Cryptosporidium xiaoi</name>
    <dbReference type="NCBI Taxonomy" id="659607"/>
    <lineage>
        <taxon>Eukaryota</taxon>
        <taxon>Sar</taxon>
        <taxon>Alveolata</taxon>
        <taxon>Apicomplexa</taxon>
        <taxon>Conoidasida</taxon>
        <taxon>Coccidia</taxon>
        <taxon>Eucoccidiorida</taxon>
        <taxon>Eimeriorina</taxon>
        <taxon>Cryptosporidiidae</taxon>
        <taxon>Cryptosporidium</taxon>
    </lineage>
</organism>
<dbReference type="InterPro" id="IPR011701">
    <property type="entry name" value="MFS"/>
</dbReference>
<dbReference type="CDD" id="cd06174">
    <property type="entry name" value="MFS"/>
    <property type="match status" value="1"/>
</dbReference>
<dbReference type="SUPFAM" id="SSF103473">
    <property type="entry name" value="MFS general substrate transporter"/>
    <property type="match status" value="1"/>
</dbReference>
<feature type="transmembrane region" description="Helical" evidence="7">
    <location>
        <begin position="518"/>
        <end position="545"/>
    </location>
</feature>
<keyword evidence="3 7" id="KW-0812">Transmembrane</keyword>
<accession>A0AAV9Y2D8</accession>
<evidence type="ECO:0000259" key="8">
    <source>
        <dbReference type="PROSITE" id="PS50850"/>
    </source>
</evidence>
<feature type="transmembrane region" description="Helical" evidence="7">
    <location>
        <begin position="410"/>
        <end position="431"/>
    </location>
</feature>
<evidence type="ECO:0000256" key="4">
    <source>
        <dbReference type="ARBA" id="ARBA00022989"/>
    </source>
</evidence>
<feature type="domain" description="Major facilitator superfamily (MFS) profile" evidence="8">
    <location>
        <begin position="63"/>
        <end position="552"/>
    </location>
</feature>
<sequence length="571" mass="64205">MNSSERSDDIGLLAMKRSSRRSSFPTLQGLYTSFFESEIANEIDYMTNKNSSKKIDPKILQLIFITTILISIVLCLDHGFVACNLKNIEMSFGIGFTQSSFIGSMIYFGFLIGCLITGLFLPIIKSKFLILSSLTIVALCAIYSSKADSLSEIYASRFFSGFFQSFTIVYLPLWVEKYSPKTNTIVWLAYQQLCSMLGIFFGYLIGGIFTCFTVNELNTMFYASEKILGILLSWRGPFLLQAILILPIIVVLVFIPEEFLDVGNEVDFVEYENSKTTGLLVSGTNLQRSTNNGITYGNSTKNKPGNRLKRSSILLLPYQDYGTNLTKKESIREILTSPIFLFTTIAVCGVYCVNTCTIFWLNQYLTEVISIDKFSSIFSVACIYLIGPTAGVYFGGVIGDLLIEFHPDSFGWILTTCTASSFLGLITSMVIEKTRSYILFMWGMALLLFFLTSTLPMSLIVIMKCVPSKTRQLASAIAQFLFNFVGFLIFPVLIGLLMDVIEYFPFGALKRKYNPIRIGMKTILYLTVPILFFYSLSTLFSYCNFITLPEKHEKKIVIASQGTLPRQVIIE</sequence>
<dbReference type="EMBL" id="JAWDEY010000002">
    <property type="protein sequence ID" value="KAK6591143.1"/>
    <property type="molecule type" value="Genomic_DNA"/>
</dbReference>
<evidence type="ECO:0000256" key="2">
    <source>
        <dbReference type="ARBA" id="ARBA00022448"/>
    </source>
</evidence>
<feature type="transmembrane region" description="Helical" evidence="7">
    <location>
        <begin position="437"/>
        <end position="461"/>
    </location>
</feature>
<feature type="transmembrane region" description="Helical" evidence="7">
    <location>
        <begin position="235"/>
        <end position="255"/>
    </location>
</feature>
<dbReference type="PANTHER" id="PTHR23505">
    <property type="entry name" value="SPINSTER"/>
    <property type="match status" value="1"/>
</dbReference>
<dbReference type="InterPro" id="IPR044770">
    <property type="entry name" value="MFS_spinster-like"/>
</dbReference>
<feature type="transmembrane region" description="Helical" evidence="7">
    <location>
        <begin position="157"/>
        <end position="175"/>
    </location>
</feature>
<evidence type="ECO:0000256" key="5">
    <source>
        <dbReference type="ARBA" id="ARBA00023136"/>
    </source>
</evidence>
<keyword evidence="2" id="KW-0813">Transport</keyword>
<keyword evidence="5 7" id="KW-0472">Membrane</keyword>
<proteinExistence type="inferred from homology"/>